<keyword evidence="1" id="KW-0238">DNA-binding</keyword>
<name>A0ABR0WG44_REHGL</name>
<organism evidence="3 4">
    <name type="scientific">Rehmannia glutinosa</name>
    <name type="common">Chinese foxglove</name>
    <dbReference type="NCBI Taxonomy" id="99300"/>
    <lineage>
        <taxon>Eukaryota</taxon>
        <taxon>Viridiplantae</taxon>
        <taxon>Streptophyta</taxon>
        <taxon>Embryophyta</taxon>
        <taxon>Tracheophyta</taxon>
        <taxon>Spermatophyta</taxon>
        <taxon>Magnoliopsida</taxon>
        <taxon>eudicotyledons</taxon>
        <taxon>Gunneridae</taxon>
        <taxon>Pentapetalae</taxon>
        <taxon>asterids</taxon>
        <taxon>lamiids</taxon>
        <taxon>Lamiales</taxon>
        <taxon>Orobanchaceae</taxon>
        <taxon>Rehmannieae</taxon>
        <taxon>Rehmannia</taxon>
    </lineage>
</organism>
<dbReference type="InterPro" id="IPR023405">
    <property type="entry name" value="Topo_IA_core_domain"/>
</dbReference>
<comment type="function">
    <text evidence="1">Introduces a single-strand break via transesterification at a target site in duplex DNA. Releases the supercoiling and torsional tension of DNA introduced during the DNA replication and transcription by transiently cleaving and rejoining one strand of the DNA duplex. The scissile phosphodiester is attacked by the catalytic tyrosine of the enzyme, resulting in the formation of a DNA-(5'-phosphotyrosyl)-enzyme intermediate and the expulsion of a 3'-OH DNA strand.</text>
</comment>
<dbReference type="PANTHER" id="PTHR11390">
    <property type="entry name" value="PROKARYOTIC DNA TOPOISOMERASE"/>
    <property type="match status" value="1"/>
</dbReference>
<keyword evidence="1" id="KW-0799">Topoisomerase</keyword>
<reference evidence="3 4" key="1">
    <citation type="journal article" date="2021" name="Comput. Struct. Biotechnol. J.">
        <title>De novo genome assembly of the potent medicinal plant Rehmannia glutinosa using nanopore technology.</title>
        <authorList>
            <person name="Ma L."/>
            <person name="Dong C."/>
            <person name="Song C."/>
            <person name="Wang X."/>
            <person name="Zheng X."/>
            <person name="Niu Y."/>
            <person name="Chen S."/>
            <person name="Feng W."/>
        </authorList>
    </citation>
    <scope>NUCLEOTIDE SEQUENCE [LARGE SCALE GENOMIC DNA]</scope>
    <source>
        <tissue evidence="3">Leaves</tissue>
    </source>
</reference>
<protein>
    <recommendedName>
        <fullName evidence="1">DNA topoisomerase</fullName>
        <ecNumber evidence="1">5.6.2.1</ecNumber>
    </recommendedName>
</protein>
<dbReference type="SUPFAM" id="SSF56712">
    <property type="entry name" value="Prokaryotic type I DNA topoisomerase"/>
    <property type="match status" value="1"/>
</dbReference>
<comment type="similarity">
    <text evidence="1">Belongs to the type IA topoisomerase family.</text>
</comment>
<dbReference type="SMART" id="SM00436">
    <property type="entry name" value="TOP1Bc"/>
    <property type="match status" value="1"/>
</dbReference>
<comment type="catalytic activity">
    <reaction evidence="1">
        <text>ATP-independent breakage of single-stranded DNA, followed by passage and rejoining.</text>
        <dbReference type="EC" id="5.6.2.1"/>
    </reaction>
</comment>
<evidence type="ECO:0000313" key="4">
    <source>
        <dbReference type="Proteomes" id="UP001318860"/>
    </source>
</evidence>
<dbReference type="InterPro" id="IPR013824">
    <property type="entry name" value="Topo_IA_cen_sub1"/>
</dbReference>
<sequence length="364" mass="40616">MAPKVLMVAEKPSIALAIATVLSGGGDVFLNTFCYDNAELMNLKQDSNSSLETCLPLLLNWCSESGKCNSVDFPARYQDWNATNPLDLFDAPIVKTESTPKYALGKAILGPSGTKCHGNFMNIFQTTKALVLQNDVLSDSNIHLVSVIECTGFQSKDGKKVYRARFSSVTEKDILKAMNCLVEPNKNEALAVDARQEIDLKVGVAFTRFQTSYFNGKYGNLDSRVISHWYQKKGVQQTDPSISKSSKLELEIGLISLEVANQHSEENLSDRWEGGGWESIFRSLLELRQNLVGKGVEKHMKQQEKKEKEIAVRSTSAAVPFGRDVGAGYAPELDPPLKKWKRRLFHTEKDVVPSFPFRLEELMN</sequence>
<keyword evidence="4" id="KW-1185">Reference proteome</keyword>
<dbReference type="EC" id="5.6.2.1" evidence="1"/>
<evidence type="ECO:0000313" key="3">
    <source>
        <dbReference type="EMBL" id="KAK6145796.1"/>
    </source>
</evidence>
<gene>
    <name evidence="3" type="ORF">DH2020_019665</name>
</gene>
<dbReference type="InterPro" id="IPR003601">
    <property type="entry name" value="Topo_IA_2"/>
</dbReference>
<dbReference type="InterPro" id="IPR000380">
    <property type="entry name" value="Topo_IA"/>
</dbReference>
<dbReference type="Gene3D" id="3.40.50.140">
    <property type="match status" value="1"/>
</dbReference>
<dbReference type="PANTHER" id="PTHR11390:SF20">
    <property type="entry name" value="DNA TOPOISOMERASE 3-BETA-1"/>
    <property type="match status" value="1"/>
</dbReference>
<feature type="domain" description="DNA topoisomerase type IA" evidence="2">
    <location>
        <begin position="160"/>
        <end position="231"/>
    </location>
</feature>
<dbReference type="Gene3D" id="1.10.460.10">
    <property type="entry name" value="Topoisomerase I, domain 2"/>
    <property type="match status" value="1"/>
</dbReference>
<comment type="caution">
    <text evidence="3">The sequence shown here is derived from an EMBL/GenBank/DDBJ whole genome shotgun (WGS) entry which is preliminary data.</text>
</comment>
<evidence type="ECO:0000259" key="2">
    <source>
        <dbReference type="SMART" id="SM00436"/>
    </source>
</evidence>
<accession>A0ABR0WG44</accession>
<proteinExistence type="inferred from homology"/>
<keyword evidence="1" id="KW-0413">Isomerase</keyword>
<evidence type="ECO:0000256" key="1">
    <source>
        <dbReference type="RuleBase" id="RU362092"/>
    </source>
</evidence>
<dbReference type="EMBL" id="JABTTQ020000011">
    <property type="protein sequence ID" value="KAK6145796.1"/>
    <property type="molecule type" value="Genomic_DNA"/>
</dbReference>
<dbReference type="Proteomes" id="UP001318860">
    <property type="component" value="Unassembled WGS sequence"/>
</dbReference>